<name>A0A7X6GXS5_9RHOB</name>
<proteinExistence type="predicted"/>
<comment type="caution">
    <text evidence="1">The sequence shown here is derived from an EMBL/GenBank/DDBJ whole genome shotgun (WGS) entry which is preliminary data.</text>
</comment>
<gene>
    <name evidence="1" type="ORF">HCU73_07140</name>
</gene>
<sequence length="204" mass="22026">MTLQNRVLPTGEIVADAAYRGTLMGNRGILHDEHQRLGTARWKLRGWVCCALSFKGRKRVPMSPGRYTELFFLDEAVALAAGHRPCAECRRADYERFRAAWAGATGALPRAPEMDAALHPARVTRTRAQVRHEAEAAALPDGAFVLWQGAAHLVTGDAIRPFGVTGYGAPRPRPMGAATVLTPRPSLAVLAAGYRPALHPTATA</sequence>
<accession>A0A7X6GXS5</accession>
<dbReference type="RefSeq" id="WP_168622741.1">
    <property type="nucleotide sequence ID" value="NZ_JAAZQQ010000002.1"/>
</dbReference>
<protein>
    <recommendedName>
        <fullName evidence="3">Metal-binding protein</fullName>
    </recommendedName>
</protein>
<reference evidence="1 2" key="1">
    <citation type="submission" date="2020-04" db="EMBL/GenBank/DDBJ databases">
        <authorList>
            <person name="Yoon J."/>
        </authorList>
    </citation>
    <scope>NUCLEOTIDE SEQUENCE [LARGE SCALE GENOMIC DNA]</scope>
    <source>
        <strain evidence="1 2">KMU-115</strain>
    </source>
</reference>
<organism evidence="1 2">
    <name type="scientific">Roseicyclus persicicus</name>
    <dbReference type="NCBI Taxonomy" id="2650661"/>
    <lineage>
        <taxon>Bacteria</taxon>
        <taxon>Pseudomonadati</taxon>
        <taxon>Pseudomonadota</taxon>
        <taxon>Alphaproteobacteria</taxon>
        <taxon>Rhodobacterales</taxon>
        <taxon>Roseobacteraceae</taxon>
        <taxon>Roseicyclus</taxon>
    </lineage>
</organism>
<evidence type="ECO:0000313" key="2">
    <source>
        <dbReference type="Proteomes" id="UP000526408"/>
    </source>
</evidence>
<evidence type="ECO:0008006" key="3">
    <source>
        <dbReference type="Google" id="ProtNLM"/>
    </source>
</evidence>
<dbReference type="AlphaFoldDB" id="A0A7X6GXS5"/>
<keyword evidence="2" id="KW-1185">Reference proteome</keyword>
<dbReference type="EMBL" id="JAAZQQ010000002">
    <property type="protein sequence ID" value="NKX44364.1"/>
    <property type="molecule type" value="Genomic_DNA"/>
</dbReference>
<dbReference type="Proteomes" id="UP000526408">
    <property type="component" value="Unassembled WGS sequence"/>
</dbReference>
<evidence type="ECO:0000313" key="1">
    <source>
        <dbReference type="EMBL" id="NKX44364.1"/>
    </source>
</evidence>